<dbReference type="EMBL" id="PVEO01000004">
    <property type="protein sequence ID" value="PQV49043.1"/>
    <property type="molecule type" value="Genomic_DNA"/>
</dbReference>
<evidence type="ECO:0000313" key="2">
    <source>
        <dbReference type="Proteomes" id="UP000251545"/>
    </source>
</evidence>
<reference evidence="1 2" key="1">
    <citation type="submission" date="2018-02" db="EMBL/GenBank/DDBJ databases">
        <title>Genomic Encyclopedia of Archaeal and Bacterial Type Strains, Phase II (KMG-II): from individual species to whole genera.</title>
        <authorList>
            <person name="Goeker M."/>
        </authorList>
    </citation>
    <scope>NUCLEOTIDE SEQUENCE [LARGE SCALE GENOMIC DNA]</scope>
    <source>
        <strain evidence="1 2">DSM 21165</strain>
    </source>
</reference>
<accession>A0A362XD56</accession>
<sequence>MKKLLFFLLILFFSIKTYASYVLIPMDAESQKNHLKAYGITFWTLEKQLKVKWLLNYRGGSFLLPDTEAIQQECQIRGVSFEVISNAKAESILEEIASPSQNMEAVVLEKAPKIAVYTPKGKLPWDDAVTMVLKYAEIPYETVYDEEVLNDGLLLFDWLHLHHEDFTGQYGKFYGMYRSSSWYIQEKKDAEALATKLGYSKVSKAKLDVALKIRNYVLGGGFMFAMCSATDSFDIALAAEGVDICEPMFDGDGSDPAYQNKIDFNKTFAFTNFLLETSPKVYEFSSIDTTRKRTISKTTDYFSLMEFSAKWDPIPTMLCQNHTALVKGFMGQTTAFTRDEIKSNVLVMGENKTNGEAKYIHGIKGKGFFTFYGGHDPEDYQHRVGDAKTELDLHPTSPGYRLILNNVLFPAAKKKKQKT</sequence>
<dbReference type="Proteomes" id="UP000251545">
    <property type="component" value="Unassembled WGS sequence"/>
</dbReference>
<name>A0A362XD56_9FLAO</name>
<proteinExistence type="predicted"/>
<gene>
    <name evidence="1" type="ORF">CLV33_104251</name>
</gene>
<evidence type="ECO:0008006" key="3">
    <source>
        <dbReference type="Google" id="ProtNLM"/>
    </source>
</evidence>
<organism evidence="1 2">
    <name type="scientific">Jejuia pallidilutea</name>
    <dbReference type="NCBI Taxonomy" id="504487"/>
    <lineage>
        <taxon>Bacteria</taxon>
        <taxon>Pseudomonadati</taxon>
        <taxon>Bacteroidota</taxon>
        <taxon>Flavobacteriia</taxon>
        <taxon>Flavobacteriales</taxon>
        <taxon>Flavobacteriaceae</taxon>
        <taxon>Jejuia</taxon>
    </lineage>
</organism>
<dbReference type="AlphaFoldDB" id="A0A362XD56"/>
<protein>
    <recommendedName>
        <fullName evidence="3">Asparagine synthetase B</fullName>
    </recommendedName>
</protein>
<evidence type="ECO:0000313" key="1">
    <source>
        <dbReference type="EMBL" id="PQV49043.1"/>
    </source>
</evidence>
<comment type="caution">
    <text evidence="1">The sequence shown here is derived from an EMBL/GenBank/DDBJ whole genome shotgun (WGS) entry which is preliminary data.</text>
</comment>